<gene>
    <name evidence="2" type="ORF">GA0070618_4323</name>
</gene>
<feature type="domain" description="Coenzyme Q-binding protein COQ10 START" evidence="1">
    <location>
        <begin position="19"/>
        <end position="69"/>
    </location>
</feature>
<evidence type="ECO:0000313" key="3">
    <source>
        <dbReference type="Proteomes" id="UP000198253"/>
    </source>
</evidence>
<dbReference type="Proteomes" id="UP000198253">
    <property type="component" value="Chromosome I"/>
</dbReference>
<dbReference type="Pfam" id="PF03364">
    <property type="entry name" value="Polyketide_cyc"/>
    <property type="match status" value="1"/>
</dbReference>
<evidence type="ECO:0000313" key="2">
    <source>
        <dbReference type="EMBL" id="SCF23763.1"/>
    </source>
</evidence>
<dbReference type="InterPro" id="IPR023393">
    <property type="entry name" value="START-like_dom_sf"/>
</dbReference>
<name>A0A1C4YSN6_MICEC</name>
<evidence type="ECO:0000259" key="1">
    <source>
        <dbReference type="Pfam" id="PF03364"/>
    </source>
</evidence>
<sequence>MTGPADSPTLGAQTMSVSIQHPPNAVWELVSDVSKWPRFVPAVRAAKQVSEGEFHLTTQLGIVVLRTGFRREHLILDHLLVVPAGMHFTHACRLVQNYYGTEAVLTAARRPRESSDDFYCRIGYLRAAMDGLREIL</sequence>
<dbReference type="AlphaFoldDB" id="A0A1C4YSN6"/>
<dbReference type="InParanoid" id="A0A1C4YSN6"/>
<organism evidence="2 3">
    <name type="scientific">Micromonospora echinospora</name>
    <name type="common">Micromonospora purpurea</name>
    <dbReference type="NCBI Taxonomy" id="1877"/>
    <lineage>
        <taxon>Bacteria</taxon>
        <taxon>Bacillati</taxon>
        <taxon>Actinomycetota</taxon>
        <taxon>Actinomycetes</taxon>
        <taxon>Micromonosporales</taxon>
        <taxon>Micromonosporaceae</taxon>
        <taxon>Micromonospora</taxon>
    </lineage>
</organism>
<keyword evidence="3" id="KW-1185">Reference proteome</keyword>
<dbReference type="RefSeq" id="WP_088983255.1">
    <property type="nucleotide sequence ID" value="NZ_LT607413.1"/>
</dbReference>
<dbReference type="InterPro" id="IPR005031">
    <property type="entry name" value="COQ10_START"/>
</dbReference>
<protein>
    <submittedName>
        <fullName evidence="2">Polyketide cyclase / dehydrase and lipid transport</fullName>
    </submittedName>
</protein>
<reference evidence="3" key="1">
    <citation type="submission" date="2016-06" db="EMBL/GenBank/DDBJ databases">
        <authorList>
            <person name="Varghese N."/>
            <person name="Submissions Spin"/>
        </authorList>
    </citation>
    <scope>NUCLEOTIDE SEQUENCE [LARGE SCALE GENOMIC DNA]</scope>
    <source>
        <strain evidence="3">DSM 43816</strain>
    </source>
</reference>
<dbReference type="CDD" id="cd07812">
    <property type="entry name" value="SRPBCC"/>
    <property type="match status" value="1"/>
</dbReference>
<dbReference type="OrthoDB" id="191189at2"/>
<dbReference type="EMBL" id="LT607413">
    <property type="protein sequence ID" value="SCF23763.1"/>
    <property type="molecule type" value="Genomic_DNA"/>
</dbReference>
<dbReference type="Gene3D" id="3.30.530.20">
    <property type="match status" value="1"/>
</dbReference>
<accession>A0A1C4YSN6</accession>
<proteinExistence type="predicted"/>
<dbReference type="SUPFAM" id="SSF55961">
    <property type="entry name" value="Bet v1-like"/>
    <property type="match status" value="1"/>
</dbReference>